<keyword evidence="4" id="KW-1185">Reference proteome</keyword>
<reference evidence="4" key="1">
    <citation type="journal article" date="2017" name="bioRxiv">
        <title>Comparative analysis of the genomes of Stylophora pistillata and Acropora digitifera provides evidence for extensive differences between species of corals.</title>
        <authorList>
            <person name="Voolstra C.R."/>
            <person name="Li Y."/>
            <person name="Liew Y.J."/>
            <person name="Baumgarten S."/>
            <person name="Zoccola D."/>
            <person name="Flot J.-F."/>
            <person name="Tambutte S."/>
            <person name="Allemand D."/>
            <person name="Aranda M."/>
        </authorList>
    </citation>
    <scope>NUCLEOTIDE SEQUENCE [LARGE SCALE GENOMIC DNA]</scope>
</reference>
<organism evidence="3 4">
    <name type="scientific">Stylophora pistillata</name>
    <name type="common">Smooth cauliflower coral</name>
    <dbReference type="NCBI Taxonomy" id="50429"/>
    <lineage>
        <taxon>Eukaryota</taxon>
        <taxon>Metazoa</taxon>
        <taxon>Cnidaria</taxon>
        <taxon>Anthozoa</taxon>
        <taxon>Hexacorallia</taxon>
        <taxon>Scleractinia</taxon>
        <taxon>Astrocoeniina</taxon>
        <taxon>Pocilloporidae</taxon>
        <taxon>Stylophora</taxon>
    </lineage>
</organism>
<evidence type="ECO:0000313" key="3">
    <source>
        <dbReference type="EMBL" id="PFX24243.1"/>
    </source>
</evidence>
<dbReference type="PANTHER" id="PTHR15077">
    <property type="entry name" value="FAS-ASSOCIATING DEATH DOMAIN-CONTAINING PROTEIN FADD"/>
    <property type="match status" value="1"/>
</dbReference>
<feature type="region of interest" description="Disordered" evidence="1">
    <location>
        <begin position="84"/>
        <end position="152"/>
    </location>
</feature>
<feature type="compositionally biased region" description="Basic and acidic residues" evidence="1">
    <location>
        <begin position="107"/>
        <end position="117"/>
    </location>
</feature>
<dbReference type="EMBL" id="LSMT01000182">
    <property type="protein sequence ID" value="PFX24243.1"/>
    <property type="molecule type" value="Genomic_DNA"/>
</dbReference>
<proteinExistence type="predicted"/>
<dbReference type="PROSITE" id="PS50017">
    <property type="entry name" value="DEATH_DOMAIN"/>
    <property type="match status" value="1"/>
</dbReference>
<protein>
    <recommendedName>
        <fullName evidence="2">Death domain-containing protein</fullName>
    </recommendedName>
</protein>
<evidence type="ECO:0000259" key="2">
    <source>
        <dbReference type="PROSITE" id="PS50017"/>
    </source>
</evidence>
<sequence length="255" mass="28997">MVTLIKNEIGNFYEDLGALLGVREGDLDDIETRYSRPTEKGGAVLKNWRDREGPQATVGRLETALNRLGKKRIAVRLLDIAREEKRTEDGSEEHRKTFSSPLEEGETGQRQDSERGFPETMPSSAVEPANAPRKRNVEQRERRAETGSEQGKLDELRESIEKVRDMRKVVTKLESKVDELPRRQRNTGRNEPLITMRSLMTEVAALKEVIEKSILECIEGIGNYEVLGEMYEKVRKMKEDFTGESWKGNSAVSSS</sequence>
<dbReference type="InterPro" id="IPR011029">
    <property type="entry name" value="DEATH-like_dom_sf"/>
</dbReference>
<feature type="compositionally biased region" description="Basic and acidic residues" evidence="1">
    <location>
        <begin position="84"/>
        <end position="96"/>
    </location>
</feature>
<dbReference type="Gene3D" id="1.10.533.10">
    <property type="entry name" value="Death Domain, Fas"/>
    <property type="match status" value="1"/>
</dbReference>
<accession>A0A2B4S5C5</accession>
<dbReference type="SUPFAM" id="SSF47986">
    <property type="entry name" value="DEATH domain"/>
    <property type="match status" value="1"/>
</dbReference>
<feature type="compositionally biased region" description="Basic and acidic residues" evidence="1">
    <location>
        <begin position="135"/>
        <end position="152"/>
    </location>
</feature>
<dbReference type="OrthoDB" id="5990061at2759"/>
<feature type="domain" description="Death" evidence="2">
    <location>
        <begin position="1"/>
        <end position="81"/>
    </location>
</feature>
<dbReference type="InterPro" id="IPR016729">
    <property type="entry name" value="FADD"/>
</dbReference>
<dbReference type="CDD" id="cd01670">
    <property type="entry name" value="Death"/>
    <property type="match status" value="1"/>
</dbReference>
<dbReference type="Pfam" id="PF00531">
    <property type="entry name" value="Death"/>
    <property type="match status" value="1"/>
</dbReference>
<dbReference type="InterPro" id="IPR000488">
    <property type="entry name" value="Death_dom"/>
</dbReference>
<evidence type="ECO:0000313" key="4">
    <source>
        <dbReference type="Proteomes" id="UP000225706"/>
    </source>
</evidence>
<evidence type="ECO:0000256" key="1">
    <source>
        <dbReference type="SAM" id="MobiDB-lite"/>
    </source>
</evidence>
<gene>
    <name evidence="3" type="ORF">AWC38_SpisGene11182</name>
</gene>
<dbReference type="GO" id="GO:0007165">
    <property type="term" value="P:signal transduction"/>
    <property type="evidence" value="ECO:0007669"/>
    <property type="project" value="InterPro"/>
</dbReference>
<name>A0A2B4S5C5_STYPI</name>
<dbReference type="AlphaFoldDB" id="A0A2B4S5C5"/>
<dbReference type="Proteomes" id="UP000225706">
    <property type="component" value="Unassembled WGS sequence"/>
</dbReference>
<comment type="caution">
    <text evidence="3">The sequence shown here is derived from an EMBL/GenBank/DDBJ whole genome shotgun (WGS) entry which is preliminary data.</text>
</comment>